<keyword evidence="2" id="KW-1185">Reference proteome</keyword>
<protein>
    <submittedName>
        <fullName evidence="1">DUF1934 domain-containing protein</fullName>
    </submittedName>
</protein>
<dbReference type="InterPro" id="IPR015231">
    <property type="entry name" value="DUF1934"/>
</dbReference>
<dbReference type="SUPFAM" id="SSF50814">
    <property type="entry name" value="Lipocalins"/>
    <property type="match status" value="1"/>
</dbReference>
<dbReference type="RefSeq" id="WP_347327284.1">
    <property type="nucleotide sequence ID" value="NZ_JBCGUH010000024.1"/>
</dbReference>
<sequence length="147" mass="16729">MAETNEVRLTLRSEQDGEVGTTHMVGQVFAKGSSLYIRYAEPPQPPQQEIRTTMKISSDEIKIMRHGGVESEQTFRPGEQLLGFYQSPFTRFEMETHTRSLHHGLNGITGHIAWEYDLYVHEQLSGRFKVSLHIQANDESPDHDSAS</sequence>
<reference evidence="2" key="1">
    <citation type="journal article" date="2019" name="Int. J. Syst. Evol. Microbiol.">
        <title>The Global Catalogue of Microorganisms (GCM) 10K type strain sequencing project: providing services to taxonomists for standard genome sequencing and annotation.</title>
        <authorList>
            <consortium name="The Broad Institute Genomics Platform"/>
            <consortium name="The Broad Institute Genome Sequencing Center for Infectious Disease"/>
            <person name="Wu L."/>
            <person name="Ma J."/>
        </authorList>
    </citation>
    <scope>NUCLEOTIDE SEQUENCE [LARGE SCALE GENOMIC DNA]</scope>
    <source>
        <strain evidence="2">CCUG 54950</strain>
    </source>
</reference>
<evidence type="ECO:0000313" key="2">
    <source>
        <dbReference type="Proteomes" id="UP001597233"/>
    </source>
</evidence>
<proteinExistence type="predicted"/>
<dbReference type="Gene3D" id="2.40.128.20">
    <property type="match status" value="1"/>
</dbReference>
<dbReference type="Proteomes" id="UP001597233">
    <property type="component" value="Unassembled WGS sequence"/>
</dbReference>
<dbReference type="InterPro" id="IPR012674">
    <property type="entry name" value="Calycin"/>
</dbReference>
<evidence type="ECO:0000313" key="1">
    <source>
        <dbReference type="EMBL" id="MFD1884323.1"/>
    </source>
</evidence>
<name>A0ABW4RDQ0_9BACL</name>
<dbReference type="EMBL" id="JBHUEH010000008">
    <property type="protein sequence ID" value="MFD1884323.1"/>
    <property type="molecule type" value="Genomic_DNA"/>
</dbReference>
<gene>
    <name evidence="1" type="ORF">ACFSC9_02190</name>
</gene>
<accession>A0ABW4RDQ0</accession>
<organism evidence="1 2">
    <name type="scientific">Paenibacillus wenxiniae</name>
    <dbReference type="NCBI Taxonomy" id="1636843"/>
    <lineage>
        <taxon>Bacteria</taxon>
        <taxon>Bacillati</taxon>
        <taxon>Bacillota</taxon>
        <taxon>Bacilli</taxon>
        <taxon>Bacillales</taxon>
        <taxon>Paenibacillaceae</taxon>
        <taxon>Paenibacillus</taxon>
    </lineage>
</organism>
<comment type="caution">
    <text evidence="1">The sequence shown here is derived from an EMBL/GenBank/DDBJ whole genome shotgun (WGS) entry which is preliminary data.</text>
</comment>
<dbReference type="Pfam" id="PF09148">
    <property type="entry name" value="DUF1934"/>
    <property type="match status" value="1"/>
</dbReference>